<comment type="caution">
    <text evidence="1">The sequence shown here is derived from an EMBL/GenBank/DDBJ whole genome shotgun (WGS) entry which is preliminary data.</text>
</comment>
<accession>A0ACC0ZUI8</accession>
<proteinExistence type="predicted"/>
<dbReference type="EMBL" id="CM047910">
    <property type="protein sequence ID" value="KAJ0075318.1"/>
    <property type="molecule type" value="Genomic_DNA"/>
</dbReference>
<gene>
    <name evidence="1" type="ORF">Patl1_34416</name>
</gene>
<protein>
    <submittedName>
        <fullName evidence="1">Uncharacterized protein</fullName>
    </submittedName>
</protein>
<evidence type="ECO:0000313" key="2">
    <source>
        <dbReference type="Proteomes" id="UP001164250"/>
    </source>
</evidence>
<reference evidence="2" key="1">
    <citation type="journal article" date="2023" name="G3 (Bethesda)">
        <title>Genome assembly and association tests identify interacting loci associated with vigor, precocity, and sex in interspecific pistachio rootstocks.</title>
        <authorList>
            <person name="Palmer W."/>
            <person name="Jacygrad E."/>
            <person name="Sagayaradj S."/>
            <person name="Cavanaugh K."/>
            <person name="Han R."/>
            <person name="Bertier L."/>
            <person name="Beede B."/>
            <person name="Kafkas S."/>
            <person name="Golino D."/>
            <person name="Preece J."/>
            <person name="Michelmore R."/>
        </authorList>
    </citation>
    <scope>NUCLEOTIDE SEQUENCE [LARGE SCALE GENOMIC DNA]</scope>
</reference>
<sequence length="91" mass="10059">MIPRTRTSQTFLLDLSLSLAKYYCTSSNLSCALSSQPSTCQVLLEMTDDSNAIGSAIPQCRKNFDDGTNEIHDHQNKSSEFVKPLVADLVF</sequence>
<evidence type="ECO:0000313" key="1">
    <source>
        <dbReference type="EMBL" id="KAJ0075318.1"/>
    </source>
</evidence>
<dbReference type="Proteomes" id="UP001164250">
    <property type="component" value="Chromosome 15"/>
</dbReference>
<organism evidence="1 2">
    <name type="scientific">Pistacia atlantica</name>
    <dbReference type="NCBI Taxonomy" id="434234"/>
    <lineage>
        <taxon>Eukaryota</taxon>
        <taxon>Viridiplantae</taxon>
        <taxon>Streptophyta</taxon>
        <taxon>Embryophyta</taxon>
        <taxon>Tracheophyta</taxon>
        <taxon>Spermatophyta</taxon>
        <taxon>Magnoliopsida</taxon>
        <taxon>eudicotyledons</taxon>
        <taxon>Gunneridae</taxon>
        <taxon>Pentapetalae</taxon>
        <taxon>rosids</taxon>
        <taxon>malvids</taxon>
        <taxon>Sapindales</taxon>
        <taxon>Anacardiaceae</taxon>
        <taxon>Pistacia</taxon>
    </lineage>
</organism>
<name>A0ACC0ZUI8_9ROSI</name>
<keyword evidence="2" id="KW-1185">Reference proteome</keyword>